<name>A0AAE1GN96_PETCI</name>
<dbReference type="Proteomes" id="UP001286313">
    <property type="component" value="Unassembled WGS sequence"/>
</dbReference>
<accession>A0AAE1GN96</accession>
<dbReference type="EMBL" id="JAWQEG010000033">
    <property type="protein sequence ID" value="KAK3895662.1"/>
    <property type="molecule type" value="Genomic_DNA"/>
</dbReference>
<proteinExistence type="predicted"/>
<protein>
    <submittedName>
        <fullName evidence="1">Uncharacterized protein</fullName>
    </submittedName>
</protein>
<dbReference type="AlphaFoldDB" id="A0AAE1GN96"/>
<reference evidence="1" key="1">
    <citation type="submission" date="2023-10" db="EMBL/GenBank/DDBJ databases">
        <title>Genome assemblies of two species of porcelain crab, Petrolisthes cinctipes and Petrolisthes manimaculis (Anomura: Porcellanidae).</title>
        <authorList>
            <person name="Angst P."/>
        </authorList>
    </citation>
    <scope>NUCLEOTIDE SEQUENCE</scope>
    <source>
        <strain evidence="1">PB745_01</strain>
        <tissue evidence="1">Gill</tissue>
    </source>
</reference>
<gene>
    <name evidence="1" type="ORF">Pcinc_000585</name>
</gene>
<comment type="caution">
    <text evidence="1">The sequence shown here is derived from an EMBL/GenBank/DDBJ whole genome shotgun (WGS) entry which is preliminary data.</text>
</comment>
<keyword evidence="2" id="KW-1185">Reference proteome</keyword>
<evidence type="ECO:0000313" key="1">
    <source>
        <dbReference type="EMBL" id="KAK3895662.1"/>
    </source>
</evidence>
<evidence type="ECO:0000313" key="2">
    <source>
        <dbReference type="Proteomes" id="UP001286313"/>
    </source>
</evidence>
<organism evidence="1 2">
    <name type="scientific">Petrolisthes cinctipes</name>
    <name type="common">Flat porcelain crab</name>
    <dbReference type="NCBI Taxonomy" id="88211"/>
    <lineage>
        <taxon>Eukaryota</taxon>
        <taxon>Metazoa</taxon>
        <taxon>Ecdysozoa</taxon>
        <taxon>Arthropoda</taxon>
        <taxon>Crustacea</taxon>
        <taxon>Multicrustacea</taxon>
        <taxon>Malacostraca</taxon>
        <taxon>Eumalacostraca</taxon>
        <taxon>Eucarida</taxon>
        <taxon>Decapoda</taxon>
        <taxon>Pleocyemata</taxon>
        <taxon>Anomura</taxon>
        <taxon>Galatheoidea</taxon>
        <taxon>Porcellanidae</taxon>
        <taxon>Petrolisthes</taxon>
    </lineage>
</organism>
<sequence>MAKDVTDVFPRTMLDYEYALLSSDRALPVPCFLPNGNFVPISTAVNGANNVIVVSTKRNEEYRILCTLATAEGVIDDSGNSIPVHMTGRFLRNGEFMPDKDTISMMLAAIPETYSSSATDPTVDSARVLSNVLYDNNYWGDIAVDLMSIVPELVPPSIPRQCLAERLAQEINRRIDMHEDIFLPSRERWKKEGTEGGIMSGLDP</sequence>